<evidence type="ECO:0008006" key="5">
    <source>
        <dbReference type="Google" id="ProtNLM"/>
    </source>
</evidence>
<proteinExistence type="predicted"/>
<dbReference type="InterPro" id="IPR017517">
    <property type="entry name" value="Maleyloyr_isom"/>
</dbReference>
<dbReference type="NCBIfam" id="TIGR03083">
    <property type="entry name" value="maleylpyruvate isomerase family mycothiol-dependent enzyme"/>
    <property type="match status" value="1"/>
</dbReference>
<dbReference type="InterPro" id="IPR034660">
    <property type="entry name" value="DinB/YfiT-like"/>
</dbReference>
<dbReference type="RefSeq" id="WP_058940365.1">
    <property type="nucleotide sequence ID" value="NZ_LNSV01000003.1"/>
</dbReference>
<feature type="domain" description="Mycothiol-dependent maleylpyruvate isomerase metal-binding" evidence="2">
    <location>
        <begin position="15"/>
        <end position="129"/>
    </location>
</feature>
<dbReference type="InterPro" id="IPR024344">
    <property type="entry name" value="MDMPI_metal-binding"/>
</dbReference>
<dbReference type="Pfam" id="PF11716">
    <property type="entry name" value="MDMPI_N"/>
    <property type="match status" value="1"/>
</dbReference>
<keyword evidence="4" id="KW-1185">Reference proteome</keyword>
<gene>
    <name evidence="3" type="ORF">ATE80_02185</name>
</gene>
<dbReference type="PANTHER" id="PTHR40758">
    <property type="entry name" value="CONSERVED PROTEIN"/>
    <property type="match status" value="1"/>
</dbReference>
<organism evidence="3 4">
    <name type="scientific">Streptomyces kanasensis</name>
    <dbReference type="NCBI Taxonomy" id="936756"/>
    <lineage>
        <taxon>Bacteria</taxon>
        <taxon>Bacillati</taxon>
        <taxon>Actinomycetota</taxon>
        <taxon>Actinomycetes</taxon>
        <taxon>Kitasatosporales</taxon>
        <taxon>Streptomycetaceae</taxon>
        <taxon>Streptomyces</taxon>
    </lineage>
</organism>
<evidence type="ECO:0000313" key="4">
    <source>
        <dbReference type="Proteomes" id="UP000054011"/>
    </source>
</evidence>
<dbReference type="OrthoDB" id="3671213at2"/>
<dbReference type="PANTHER" id="PTHR40758:SF1">
    <property type="entry name" value="CONSERVED PROTEIN"/>
    <property type="match status" value="1"/>
</dbReference>
<evidence type="ECO:0000259" key="2">
    <source>
        <dbReference type="Pfam" id="PF11716"/>
    </source>
</evidence>
<sequence length="250" mass="26873">MDTAEHIKYLVREGQLLADAAAEAGSDAEVPTCPGWRVRDLVRHTGMVHRWATAFVAEGLTAYRPGGGEPDLDGDALLDWYREGHERLVAALVEAPDALACWTFLPAPSAPAFWARRQAHETTVHRVDAESALGLVAGRSPVGPALAADGVDELLCGFHGREGSRVRTDRPGALRVRATDTGDVWTVHLSADAPRTTRDAEGPAECELSGPAEALYLTLWNRIPAGSPAVALSGDDRLARVWRETSAVTW</sequence>
<dbReference type="InterPro" id="IPR010872">
    <property type="entry name" value="MDMPI_C-term_domain"/>
</dbReference>
<name>A0A100Y9U9_9ACTN</name>
<dbReference type="GO" id="GO:0046872">
    <property type="term" value="F:metal ion binding"/>
    <property type="evidence" value="ECO:0007669"/>
    <property type="project" value="InterPro"/>
</dbReference>
<dbReference type="SUPFAM" id="SSF109854">
    <property type="entry name" value="DinB/YfiT-like putative metalloenzymes"/>
    <property type="match status" value="1"/>
</dbReference>
<protein>
    <recommendedName>
        <fullName evidence="5">Mycothiol-dependent maleylpyruvate isomerase metal-binding domain-containing protein</fullName>
    </recommendedName>
</protein>
<dbReference type="EMBL" id="LNSV01000003">
    <property type="protein sequence ID" value="KUH40420.1"/>
    <property type="molecule type" value="Genomic_DNA"/>
</dbReference>
<reference evidence="3 4" key="1">
    <citation type="submission" date="2015-11" db="EMBL/GenBank/DDBJ databases">
        <title>Genome-wide analysis reveals the secondary metabolome in Streptomyces kanasensis ZX01.</title>
        <authorList>
            <person name="Zhang G."/>
            <person name="Han L."/>
            <person name="Feng J."/>
            <person name="Zhang X."/>
        </authorList>
    </citation>
    <scope>NUCLEOTIDE SEQUENCE [LARGE SCALE GENOMIC DNA]</scope>
    <source>
        <strain evidence="3 4">ZX01</strain>
    </source>
</reference>
<evidence type="ECO:0000313" key="3">
    <source>
        <dbReference type="EMBL" id="KUH40420.1"/>
    </source>
</evidence>
<dbReference type="Pfam" id="PF07398">
    <property type="entry name" value="MDMPI_C"/>
    <property type="match status" value="1"/>
</dbReference>
<dbReference type="AlphaFoldDB" id="A0A100Y9U9"/>
<dbReference type="GO" id="GO:0005886">
    <property type="term" value="C:plasma membrane"/>
    <property type="evidence" value="ECO:0007669"/>
    <property type="project" value="TreeGrafter"/>
</dbReference>
<dbReference type="STRING" id="936756.ATE80_02185"/>
<accession>A0A100Y9U9</accession>
<comment type="caution">
    <text evidence="3">The sequence shown here is derived from an EMBL/GenBank/DDBJ whole genome shotgun (WGS) entry which is preliminary data.</text>
</comment>
<dbReference type="Proteomes" id="UP000054011">
    <property type="component" value="Unassembled WGS sequence"/>
</dbReference>
<feature type="domain" description="MDMPI C-terminal" evidence="1">
    <location>
        <begin position="146"/>
        <end position="239"/>
    </location>
</feature>
<evidence type="ECO:0000259" key="1">
    <source>
        <dbReference type="Pfam" id="PF07398"/>
    </source>
</evidence>